<dbReference type="AlphaFoldDB" id="A0A5N3UYS8"/>
<dbReference type="Pfam" id="PF00690">
    <property type="entry name" value="Cation_ATPase_N"/>
    <property type="match status" value="1"/>
</dbReference>
<dbReference type="GO" id="GO:0051480">
    <property type="term" value="P:regulation of cytosolic calcium ion concentration"/>
    <property type="evidence" value="ECO:0007669"/>
    <property type="project" value="TreeGrafter"/>
</dbReference>
<dbReference type="SUPFAM" id="SSF81665">
    <property type="entry name" value="Calcium ATPase, transmembrane domain M"/>
    <property type="match status" value="1"/>
</dbReference>
<keyword evidence="1" id="KW-0460">Magnesium</keyword>
<dbReference type="Gene3D" id="1.20.1110.10">
    <property type="entry name" value="Calcium-transporting ATPase, transmembrane domain"/>
    <property type="match status" value="1"/>
</dbReference>
<dbReference type="GO" id="GO:0005886">
    <property type="term" value="C:plasma membrane"/>
    <property type="evidence" value="ECO:0007669"/>
    <property type="project" value="TreeGrafter"/>
</dbReference>
<dbReference type="InterPro" id="IPR004014">
    <property type="entry name" value="ATPase_P-typ_cation-transptr_N"/>
</dbReference>
<evidence type="ECO:0000259" key="2">
    <source>
        <dbReference type="SMART" id="SM00831"/>
    </source>
</evidence>
<evidence type="ECO:0000313" key="3">
    <source>
        <dbReference type="EMBL" id="KAB0341964.1"/>
    </source>
</evidence>
<dbReference type="PANTHER" id="PTHR24093:SF435">
    <property type="entry name" value="PLASMA MEMBRANE CALCIUM-TRANSPORTING ATPASE 4"/>
    <property type="match status" value="1"/>
</dbReference>
<sequence length="188" mass="21527">MTNPTEHTLPANSILESREGEFGCTVMDLRKLMELRSSDAIDQINVHYGGVMNLCSRLKTNPVEGLSGNPADLEKRKQVFGQNFIPPKKPKTFLELVWEALQDVTLIILEIAAIISLVLSFYRPPGGENERDVFLQCRRPWFDPWVRKMPWRRKWQPTPVLLPGKSDGQKSLARYSPWGHKELDTAEL</sequence>
<accession>A0A5N3UYS8</accession>
<evidence type="ECO:0000313" key="4">
    <source>
        <dbReference type="Proteomes" id="UP000326458"/>
    </source>
</evidence>
<dbReference type="Gene3D" id="2.70.150.10">
    <property type="entry name" value="Calcium-transporting ATPase, cytoplasmic transduction domain A"/>
    <property type="match status" value="1"/>
</dbReference>
<dbReference type="GO" id="GO:0030165">
    <property type="term" value="F:PDZ domain binding"/>
    <property type="evidence" value="ECO:0007669"/>
    <property type="project" value="TreeGrafter"/>
</dbReference>
<reference evidence="3 4" key="1">
    <citation type="submission" date="2019-06" db="EMBL/GenBank/DDBJ databases">
        <title>Discovery of a novel chromosome fission-fusion reversal in muntjac.</title>
        <authorList>
            <person name="Mudd A.B."/>
            <person name="Bredeson J.V."/>
            <person name="Baum R."/>
            <person name="Hockemeyer D."/>
            <person name="Rokhsar D.S."/>
        </authorList>
    </citation>
    <scope>NUCLEOTIDE SEQUENCE [LARGE SCALE GENOMIC DNA]</scope>
    <source>
        <strain evidence="3">UTSW_UCB_Mm</strain>
        <tissue evidence="3">Fibroblast cell line</tissue>
    </source>
</reference>
<dbReference type="Proteomes" id="UP000326458">
    <property type="component" value="Unassembled WGS sequence"/>
</dbReference>
<feature type="domain" description="Cation-transporting P-type ATPase N-terminal" evidence="2">
    <location>
        <begin position="45"/>
        <end position="121"/>
    </location>
</feature>
<dbReference type="GO" id="GO:0005388">
    <property type="term" value="F:P-type calcium transporter activity"/>
    <property type="evidence" value="ECO:0007669"/>
    <property type="project" value="TreeGrafter"/>
</dbReference>
<protein>
    <recommendedName>
        <fullName evidence="2">Cation-transporting P-type ATPase N-terminal domain-containing protein</fullName>
    </recommendedName>
</protein>
<organism evidence="3 4">
    <name type="scientific">Muntiacus muntjak</name>
    <name type="common">Barking deer</name>
    <name type="synonym">Indian muntjac</name>
    <dbReference type="NCBI Taxonomy" id="9888"/>
    <lineage>
        <taxon>Eukaryota</taxon>
        <taxon>Metazoa</taxon>
        <taxon>Chordata</taxon>
        <taxon>Craniata</taxon>
        <taxon>Vertebrata</taxon>
        <taxon>Euteleostomi</taxon>
        <taxon>Mammalia</taxon>
        <taxon>Eutheria</taxon>
        <taxon>Laurasiatheria</taxon>
        <taxon>Artiodactyla</taxon>
        <taxon>Ruminantia</taxon>
        <taxon>Pecora</taxon>
        <taxon>Cervidae</taxon>
        <taxon>Muntiacinae</taxon>
        <taxon>Muntiacus</taxon>
    </lineage>
</organism>
<evidence type="ECO:0000256" key="1">
    <source>
        <dbReference type="ARBA" id="ARBA00022842"/>
    </source>
</evidence>
<dbReference type="PANTHER" id="PTHR24093">
    <property type="entry name" value="CATION TRANSPORTING ATPASE"/>
    <property type="match status" value="1"/>
</dbReference>
<dbReference type="EMBL" id="VCEA01000003">
    <property type="protein sequence ID" value="KAB0341964.1"/>
    <property type="molecule type" value="Genomic_DNA"/>
</dbReference>
<name>A0A5N3UYS8_MUNMU</name>
<dbReference type="InterPro" id="IPR023298">
    <property type="entry name" value="ATPase_P-typ_TM_dom_sf"/>
</dbReference>
<keyword evidence="4" id="KW-1185">Reference proteome</keyword>
<proteinExistence type="predicted"/>
<comment type="caution">
    <text evidence="3">The sequence shown here is derived from an EMBL/GenBank/DDBJ whole genome shotgun (WGS) entry which is preliminary data.</text>
</comment>
<gene>
    <name evidence="3" type="ORF">FD754_018890</name>
</gene>
<dbReference type="SMART" id="SM00831">
    <property type="entry name" value="Cation_ATPase_N"/>
    <property type="match status" value="1"/>
</dbReference>